<dbReference type="OrthoDB" id="18354at10239"/>
<proteinExistence type="predicted"/>
<gene>
    <name evidence="1" type="primary">lef-1</name>
</gene>
<keyword evidence="2" id="KW-1185">Reference proteome</keyword>
<protein>
    <submittedName>
        <fullName evidence="1">LEF-1</fullName>
    </submittedName>
</protein>
<evidence type="ECO:0000313" key="1">
    <source>
        <dbReference type="EMBL" id="ABC61189.1"/>
    </source>
</evidence>
<dbReference type="KEGG" id="vg:4155854"/>
<dbReference type="Gene3D" id="3.90.920.10">
    <property type="entry name" value="DNA primase, PRIM domain"/>
    <property type="match status" value="1"/>
</dbReference>
<accession>Q1A4P1</accession>
<dbReference type="SUPFAM" id="SSF56747">
    <property type="entry name" value="Prim-pol domain"/>
    <property type="match status" value="1"/>
</dbReference>
<dbReference type="EMBL" id="DQ333351">
    <property type="protein sequence ID" value="ABC61189.1"/>
    <property type="molecule type" value="Genomic_DNA"/>
</dbReference>
<dbReference type="RefSeq" id="YP_654476.1">
    <property type="nucleotide sequence ID" value="NC_008168.1"/>
</dbReference>
<organism evidence="1 2">
    <name type="scientific">Choristoneura occidentalis granulovirus</name>
    <dbReference type="NCBI Taxonomy" id="364745"/>
    <lineage>
        <taxon>Viruses</taxon>
        <taxon>Viruses incertae sedis</taxon>
        <taxon>Naldaviricetes</taxon>
        <taxon>Lefavirales</taxon>
        <taxon>Baculoviridae</taxon>
        <taxon>Betabaculovirus</taxon>
        <taxon>Betabaculovirus chofumiferanae</taxon>
    </lineage>
</organism>
<dbReference type="Proteomes" id="UP000202317">
    <property type="component" value="Segment"/>
</dbReference>
<name>Q1A4P1_9BBAC</name>
<evidence type="ECO:0000313" key="2">
    <source>
        <dbReference type="Proteomes" id="UP000202317"/>
    </source>
</evidence>
<reference evidence="1 2" key="1">
    <citation type="journal article" date="2006" name="J. Gen. Virol.">
        <title>Sequence analysis of the Choristoneura occidentalis granulovirus genome.</title>
        <authorList>
            <person name="Escasa S.R."/>
            <person name="Lauzon H.A.M."/>
            <person name="Mathur A.C."/>
            <person name="Krell P.J."/>
            <person name="Arif B.M."/>
        </authorList>
    </citation>
    <scope>NUCLEOTIDE SEQUENCE [LARGE SCALE GENOMIC DNA]</scope>
</reference>
<dbReference type="PIRSF" id="PIRSF016433">
    <property type="entry name" value="Viral_DNA_prim"/>
    <property type="match status" value="1"/>
</dbReference>
<dbReference type="InterPro" id="IPR016658">
    <property type="entry name" value="DNA_primase_LEF1"/>
</dbReference>
<sequence length="233" mass="28253">MYTSKQLEKVWMGVNYREDRYWAFMKPDGMWLHSDSKYSKEKTFKSFEHFEKFVRSHNVQDIHVKMLIDGSREWVIDVDHNDNDERCIKLKNMISHCVFGKFFGHNCDRIMYSGNRGLHIWLNHNDFDMRADKYLRTYYYDDMLQVPKIIVKPFVEPHSLHECFLDVFNNLWIKREIEAIYPNIKIDNLTALVKEFYPYVDKQVFVSTKQIRAPYSYNTKGKKFNCDHELLFE</sequence>
<dbReference type="GeneID" id="4155854"/>